<evidence type="ECO:0000313" key="2">
    <source>
        <dbReference type="EMBL" id="CZF78991.1"/>
    </source>
</evidence>
<dbReference type="AlphaFoldDB" id="A0A128EY82"/>
<organism evidence="2 3">
    <name type="scientific">Grimontia celer</name>
    <dbReference type="NCBI Taxonomy" id="1796497"/>
    <lineage>
        <taxon>Bacteria</taxon>
        <taxon>Pseudomonadati</taxon>
        <taxon>Pseudomonadota</taxon>
        <taxon>Gammaproteobacteria</taxon>
        <taxon>Vibrionales</taxon>
        <taxon>Vibrionaceae</taxon>
        <taxon>Grimontia</taxon>
    </lineage>
</organism>
<protein>
    <recommendedName>
        <fullName evidence="4">Superinfection immunity protein</fullName>
    </recommendedName>
</protein>
<accession>A0A128EY82</accession>
<keyword evidence="1" id="KW-0472">Membrane</keyword>
<dbReference type="InterPro" id="IPR016410">
    <property type="entry name" value="Phage_imm"/>
</dbReference>
<keyword evidence="1" id="KW-0812">Transmembrane</keyword>
<sequence>MEFIIIILALFIYFIPTLTASMRDSGKTFMVFVVNLFLGWSLVGWVVALVMACATEGNQTAKQSAKVSQNSFERTLYNEQFIELYLQNEEKHDNNELLKQMFLNITAGKKVDLEKLKTAVQVMK</sequence>
<name>A0A128EY82_9GAMM</name>
<keyword evidence="3" id="KW-1185">Reference proteome</keyword>
<dbReference type="STRING" id="1796497.GCE9029_01186"/>
<evidence type="ECO:0000256" key="1">
    <source>
        <dbReference type="SAM" id="Phobius"/>
    </source>
</evidence>
<dbReference type="RefSeq" id="WP_062661663.1">
    <property type="nucleotide sequence ID" value="NZ_FIZX01000001.1"/>
</dbReference>
<feature type="transmembrane region" description="Helical" evidence="1">
    <location>
        <begin position="29"/>
        <end position="54"/>
    </location>
</feature>
<keyword evidence="1" id="KW-1133">Transmembrane helix</keyword>
<dbReference type="Pfam" id="PF14373">
    <property type="entry name" value="Imm_superinfect"/>
    <property type="match status" value="1"/>
</dbReference>
<dbReference type="OrthoDB" id="9814116at2"/>
<dbReference type="EMBL" id="FIZX01000001">
    <property type="protein sequence ID" value="CZF78991.1"/>
    <property type="molecule type" value="Genomic_DNA"/>
</dbReference>
<evidence type="ECO:0008006" key="4">
    <source>
        <dbReference type="Google" id="ProtNLM"/>
    </source>
</evidence>
<gene>
    <name evidence="2" type="ORF">GCE9029_01186</name>
</gene>
<dbReference type="Proteomes" id="UP000071641">
    <property type="component" value="Unassembled WGS sequence"/>
</dbReference>
<reference evidence="3" key="1">
    <citation type="submission" date="2016-02" db="EMBL/GenBank/DDBJ databases">
        <authorList>
            <person name="Rodrigo-Torres Lidia"/>
            <person name="Arahal R.David."/>
        </authorList>
    </citation>
    <scope>NUCLEOTIDE SEQUENCE [LARGE SCALE GENOMIC DNA]</scope>
    <source>
        <strain evidence="3">CECT 9029</strain>
    </source>
</reference>
<proteinExistence type="predicted"/>
<evidence type="ECO:0000313" key="3">
    <source>
        <dbReference type="Proteomes" id="UP000071641"/>
    </source>
</evidence>